<gene>
    <name evidence="1" type="ORF">EOD42_07610</name>
</gene>
<accession>A0A437MJ71</accession>
<evidence type="ECO:0000313" key="2">
    <source>
        <dbReference type="Proteomes" id="UP000282957"/>
    </source>
</evidence>
<dbReference type="OrthoDB" id="9765608at2"/>
<evidence type="ECO:0000313" key="1">
    <source>
        <dbReference type="EMBL" id="RVT97673.1"/>
    </source>
</evidence>
<name>A0A437MJ71_9PROT</name>
<organism evidence="1 2">
    <name type="scientific">Rhodovarius crocodyli</name>
    <dbReference type="NCBI Taxonomy" id="1979269"/>
    <lineage>
        <taxon>Bacteria</taxon>
        <taxon>Pseudomonadati</taxon>
        <taxon>Pseudomonadota</taxon>
        <taxon>Alphaproteobacteria</taxon>
        <taxon>Acetobacterales</taxon>
        <taxon>Roseomonadaceae</taxon>
        <taxon>Rhodovarius</taxon>
    </lineage>
</organism>
<keyword evidence="2" id="KW-1185">Reference proteome</keyword>
<protein>
    <recommendedName>
        <fullName evidence="3">ATP-grasp domain-containing protein</fullName>
    </recommendedName>
</protein>
<reference evidence="1 2" key="1">
    <citation type="submission" date="2019-01" db="EMBL/GenBank/DDBJ databases">
        <authorList>
            <person name="Chen W.-M."/>
        </authorList>
    </citation>
    <scope>NUCLEOTIDE SEQUENCE [LARGE SCALE GENOMIC DNA]</scope>
    <source>
        <strain evidence="1 2">CCP-6</strain>
    </source>
</reference>
<dbReference type="EMBL" id="SACL01000002">
    <property type="protein sequence ID" value="RVT97673.1"/>
    <property type="molecule type" value="Genomic_DNA"/>
</dbReference>
<dbReference type="RefSeq" id="WP_127786901.1">
    <property type="nucleotide sequence ID" value="NZ_SACL01000002.1"/>
</dbReference>
<dbReference type="Proteomes" id="UP000282957">
    <property type="component" value="Unassembled WGS sequence"/>
</dbReference>
<dbReference type="AlphaFoldDB" id="A0A437MJ71"/>
<sequence>MALLSEANLCDADVVVPLTLFDRQCLEGRHSPNAIVPTAASEALCHDKLAFNLAVMEAGLGKHIPAIVEVPDSFPVILKRRRDAWGEHSRILHGLPPSALDPAEHFLQAYIPGNEEWATHLLLRNGQVMFEATIRYEMPLGPYVKGIRMGELRSEWQTDETPHLECFQRILQAVGFTEGTCCFDYRVHEGVPLVFELNPRFGGSLMGQIGPYLDAYRAALAVEFA</sequence>
<evidence type="ECO:0008006" key="3">
    <source>
        <dbReference type="Google" id="ProtNLM"/>
    </source>
</evidence>
<proteinExistence type="predicted"/>
<dbReference type="SUPFAM" id="SSF56059">
    <property type="entry name" value="Glutathione synthetase ATP-binding domain-like"/>
    <property type="match status" value="1"/>
</dbReference>
<dbReference type="Gene3D" id="3.30.470.20">
    <property type="entry name" value="ATP-grasp fold, B domain"/>
    <property type="match status" value="1"/>
</dbReference>
<comment type="caution">
    <text evidence="1">The sequence shown here is derived from an EMBL/GenBank/DDBJ whole genome shotgun (WGS) entry which is preliminary data.</text>
</comment>